<feature type="region of interest" description="Disordered" evidence="1">
    <location>
        <begin position="238"/>
        <end position="284"/>
    </location>
</feature>
<gene>
    <name evidence="2" type="ORF">CEUR00632_LOCUS14191</name>
</gene>
<dbReference type="AlphaFoldDB" id="A0A7R9VJN9"/>
<feature type="compositionally biased region" description="Low complexity" evidence="1">
    <location>
        <begin position="38"/>
        <end position="51"/>
    </location>
</feature>
<feature type="compositionally biased region" description="Low complexity" evidence="1">
    <location>
        <begin position="106"/>
        <end position="117"/>
    </location>
</feature>
<reference evidence="2" key="1">
    <citation type="submission" date="2021-01" db="EMBL/GenBank/DDBJ databases">
        <authorList>
            <person name="Corre E."/>
            <person name="Pelletier E."/>
            <person name="Niang G."/>
            <person name="Scheremetjew M."/>
            <person name="Finn R."/>
            <person name="Kale V."/>
            <person name="Holt S."/>
            <person name="Cochrane G."/>
            <person name="Meng A."/>
            <person name="Brown T."/>
            <person name="Cohen L."/>
        </authorList>
    </citation>
    <scope>NUCLEOTIDE SEQUENCE</scope>
    <source>
        <strain evidence="2">CCMP219</strain>
    </source>
</reference>
<sequence length="284" mass="28515">MRTFSDLRRTAGDAATAVPRGLPPVARQLLPNNDDASAHGPAAGTALPALAQPTWGDLRPEVPPVWGDLRPEAPSAQLPREAEGVAPAALHKNEFASTGASGWDHAAATAAGPSPAALLVPEPSRPREVRVTVSADDHNGASGDDGYGGGYGGSGDGSEPRGGDEWGMESTRDPSRPPPQSPGGVSSLTTPGSMLYPHANDALYACTDDGDDDDGATALPRGGLQLPAIATAATAIGGGAADDAGGTPSAKDGPETADGSPGPVLLHNKVRPVSSRNKEDGEKV</sequence>
<accession>A0A7R9VJN9</accession>
<evidence type="ECO:0000313" key="2">
    <source>
        <dbReference type="EMBL" id="CAD8297741.1"/>
    </source>
</evidence>
<feature type="compositionally biased region" description="Basic and acidic residues" evidence="1">
    <location>
        <begin position="124"/>
        <end position="139"/>
    </location>
</feature>
<name>A0A7R9VJN9_9CHLO</name>
<feature type="region of interest" description="Disordered" evidence="1">
    <location>
        <begin position="1"/>
        <end position="84"/>
    </location>
</feature>
<feature type="compositionally biased region" description="Gly residues" evidence="1">
    <location>
        <begin position="143"/>
        <end position="156"/>
    </location>
</feature>
<feature type="compositionally biased region" description="Basic and acidic residues" evidence="1">
    <location>
        <begin position="1"/>
        <end position="11"/>
    </location>
</feature>
<proteinExistence type="predicted"/>
<feature type="compositionally biased region" description="Low complexity" evidence="1">
    <location>
        <begin position="238"/>
        <end position="247"/>
    </location>
</feature>
<organism evidence="2">
    <name type="scientific">Chlamydomonas euryale</name>
    <dbReference type="NCBI Taxonomy" id="1486919"/>
    <lineage>
        <taxon>Eukaryota</taxon>
        <taxon>Viridiplantae</taxon>
        <taxon>Chlorophyta</taxon>
        <taxon>core chlorophytes</taxon>
        <taxon>Chlorophyceae</taxon>
        <taxon>CS clade</taxon>
        <taxon>Chlamydomonadales</taxon>
        <taxon>Chlamydomonadaceae</taxon>
        <taxon>Chlamydomonas</taxon>
    </lineage>
</organism>
<feature type="region of interest" description="Disordered" evidence="1">
    <location>
        <begin position="96"/>
        <end position="196"/>
    </location>
</feature>
<evidence type="ECO:0000256" key="1">
    <source>
        <dbReference type="SAM" id="MobiDB-lite"/>
    </source>
</evidence>
<dbReference type="EMBL" id="HBEC01030666">
    <property type="protein sequence ID" value="CAD8297741.1"/>
    <property type="molecule type" value="Transcribed_RNA"/>
</dbReference>
<feature type="compositionally biased region" description="Basic and acidic residues" evidence="1">
    <location>
        <begin position="158"/>
        <end position="175"/>
    </location>
</feature>
<protein>
    <submittedName>
        <fullName evidence="2">Uncharacterized protein</fullName>
    </submittedName>
</protein>
<feature type="compositionally biased region" description="Polar residues" evidence="1">
    <location>
        <begin position="183"/>
        <end position="192"/>
    </location>
</feature>